<name>A0ABV4HQI5_9GAMM</name>
<dbReference type="Pfam" id="PF00196">
    <property type="entry name" value="GerE"/>
    <property type="match status" value="1"/>
</dbReference>
<keyword evidence="1" id="KW-0805">Transcription regulation</keyword>
<dbReference type="PANTHER" id="PTHR44688">
    <property type="entry name" value="DNA-BINDING TRANSCRIPTIONAL ACTIVATOR DEVR_DOSR"/>
    <property type="match status" value="1"/>
</dbReference>
<protein>
    <submittedName>
        <fullName evidence="5">LuxR C-terminal-related transcriptional regulator</fullName>
    </submittedName>
</protein>
<dbReference type="Gene3D" id="1.10.10.10">
    <property type="entry name" value="Winged helix-like DNA-binding domain superfamily/Winged helix DNA-binding domain"/>
    <property type="match status" value="1"/>
</dbReference>
<dbReference type="PROSITE" id="PS50043">
    <property type="entry name" value="HTH_LUXR_2"/>
    <property type="match status" value="1"/>
</dbReference>
<dbReference type="InterPro" id="IPR005143">
    <property type="entry name" value="TF_LuxR_autoind-bd_dom"/>
</dbReference>
<dbReference type="PRINTS" id="PR00038">
    <property type="entry name" value="HTHLUXR"/>
</dbReference>
<dbReference type="SUPFAM" id="SSF75516">
    <property type="entry name" value="Pheromone-binding domain of LuxR-like quorum-sensing transcription factors"/>
    <property type="match status" value="1"/>
</dbReference>
<evidence type="ECO:0000256" key="3">
    <source>
        <dbReference type="ARBA" id="ARBA00023163"/>
    </source>
</evidence>
<evidence type="ECO:0000256" key="1">
    <source>
        <dbReference type="ARBA" id="ARBA00023015"/>
    </source>
</evidence>
<dbReference type="InterPro" id="IPR000792">
    <property type="entry name" value="Tscrpt_reg_LuxR_C"/>
</dbReference>
<dbReference type="InterPro" id="IPR036388">
    <property type="entry name" value="WH-like_DNA-bd_sf"/>
</dbReference>
<reference evidence="5 6" key="1">
    <citation type="submission" date="2024-07" db="EMBL/GenBank/DDBJ databases">
        <title>Luteimonas salilacus sp. nov., isolated from the shore soil of Salt Lake in Tibet of China.</title>
        <authorList>
            <person name="Zhang X."/>
            <person name="Li A."/>
        </authorList>
    </citation>
    <scope>NUCLEOTIDE SEQUENCE [LARGE SCALE GENOMIC DNA]</scope>
    <source>
        <strain evidence="5 6">B3-2-R+30</strain>
    </source>
</reference>
<comment type="caution">
    <text evidence="5">The sequence shown here is derived from an EMBL/GenBank/DDBJ whole genome shotgun (WGS) entry which is preliminary data.</text>
</comment>
<dbReference type="Pfam" id="PF03472">
    <property type="entry name" value="Autoind_bind"/>
    <property type="match status" value="1"/>
</dbReference>
<proteinExistence type="predicted"/>
<organism evidence="5 6">
    <name type="scientific">Luteimonas salinilitoris</name>
    <dbReference type="NCBI Taxonomy" id="3237697"/>
    <lineage>
        <taxon>Bacteria</taxon>
        <taxon>Pseudomonadati</taxon>
        <taxon>Pseudomonadota</taxon>
        <taxon>Gammaproteobacteria</taxon>
        <taxon>Lysobacterales</taxon>
        <taxon>Lysobacteraceae</taxon>
        <taxon>Luteimonas</taxon>
    </lineage>
</organism>
<dbReference type="RefSeq" id="WP_370564942.1">
    <property type="nucleotide sequence ID" value="NZ_JBFWIB010000011.1"/>
</dbReference>
<keyword evidence="3" id="KW-0804">Transcription</keyword>
<keyword evidence="2" id="KW-0238">DNA-binding</keyword>
<dbReference type="PANTHER" id="PTHR44688:SF16">
    <property type="entry name" value="DNA-BINDING TRANSCRIPTIONAL ACTIVATOR DEVR_DOSR"/>
    <property type="match status" value="1"/>
</dbReference>
<dbReference type="Gene3D" id="3.30.450.80">
    <property type="entry name" value="Transcription factor LuxR-like, autoinducer-binding domain"/>
    <property type="match status" value="1"/>
</dbReference>
<dbReference type="InterPro" id="IPR036693">
    <property type="entry name" value="TF_LuxR_autoind-bd_dom_sf"/>
</dbReference>
<dbReference type="CDD" id="cd06170">
    <property type="entry name" value="LuxR_C_like"/>
    <property type="match status" value="1"/>
</dbReference>
<evidence type="ECO:0000256" key="2">
    <source>
        <dbReference type="ARBA" id="ARBA00023125"/>
    </source>
</evidence>
<keyword evidence="6" id="KW-1185">Reference proteome</keyword>
<feature type="domain" description="HTH luxR-type" evidence="4">
    <location>
        <begin position="178"/>
        <end position="243"/>
    </location>
</feature>
<sequence length="247" mass="27715">MHDWDHVRRVLSVNTLRELQLETANFARLMGFDHHGYAVKLQDDDGPGQTAHHFFHDYQNEWGHSYATLGDPHVASLDARAGLARQGLPAVSWNKRGEFAYLPPPNLIRRGRQQVRAAGDFGISAGITIPSFMRGVDWAFMTFSTDSTQDLREFDLLVGPAVHFVSALQVSVDRLLRKPAPCRELSRREREVLRWAAIGKTSWEISMILGISERTVNFHVRGACRKLHVPGRRAACARAVALGLISV</sequence>
<accession>A0ABV4HQI5</accession>
<dbReference type="Proteomes" id="UP001566331">
    <property type="component" value="Unassembled WGS sequence"/>
</dbReference>
<evidence type="ECO:0000313" key="5">
    <source>
        <dbReference type="EMBL" id="MEZ0475002.1"/>
    </source>
</evidence>
<dbReference type="EMBL" id="JBFWIC010000012">
    <property type="protein sequence ID" value="MEZ0475002.1"/>
    <property type="molecule type" value="Genomic_DNA"/>
</dbReference>
<dbReference type="InterPro" id="IPR016032">
    <property type="entry name" value="Sig_transdc_resp-reg_C-effctor"/>
</dbReference>
<dbReference type="SUPFAM" id="SSF46894">
    <property type="entry name" value="C-terminal effector domain of the bipartite response regulators"/>
    <property type="match status" value="1"/>
</dbReference>
<evidence type="ECO:0000313" key="6">
    <source>
        <dbReference type="Proteomes" id="UP001566331"/>
    </source>
</evidence>
<dbReference type="SMART" id="SM00421">
    <property type="entry name" value="HTH_LUXR"/>
    <property type="match status" value="1"/>
</dbReference>
<gene>
    <name evidence="5" type="ORF">AB6713_10300</name>
</gene>
<evidence type="ECO:0000259" key="4">
    <source>
        <dbReference type="PROSITE" id="PS50043"/>
    </source>
</evidence>